<evidence type="ECO:0000313" key="2">
    <source>
        <dbReference type="EMBL" id="TID14978.1"/>
    </source>
</evidence>
<organism evidence="2 3">
    <name type="scientific">Pichia inconspicua</name>
    <dbReference type="NCBI Taxonomy" id="52247"/>
    <lineage>
        <taxon>Eukaryota</taxon>
        <taxon>Fungi</taxon>
        <taxon>Dikarya</taxon>
        <taxon>Ascomycota</taxon>
        <taxon>Saccharomycotina</taxon>
        <taxon>Pichiomycetes</taxon>
        <taxon>Pichiales</taxon>
        <taxon>Pichiaceae</taxon>
        <taxon>Pichia</taxon>
    </lineage>
</organism>
<keyword evidence="3" id="KW-1185">Reference proteome</keyword>
<dbReference type="AlphaFoldDB" id="A0A4T0WX19"/>
<dbReference type="EMBL" id="SELW01000657">
    <property type="protein sequence ID" value="TID14978.1"/>
    <property type="molecule type" value="Genomic_DNA"/>
</dbReference>
<protein>
    <recommendedName>
        <fullName evidence="4">Flo11 domain-containing protein</fullName>
    </recommendedName>
</protein>
<evidence type="ECO:0000256" key="1">
    <source>
        <dbReference type="SAM" id="SignalP"/>
    </source>
</evidence>
<name>A0A4T0WX19_9ASCO</name>
<evidence type="ECO:0000313" key="3">
    <source>
        <dbReference type="Proteomes" id="UP000307173"/>
    </source>
</evidence>
<feature type="chain" id="PRO_5020756427" description="Flo11 domain-containing protein" evidence="1">
    <location>
        <begin position="18"/>
        <end position="365"/>
    </location>
</feature>
<gene>
    <name evidence="2" type="ORF">CANINC_004649</name>
</gene>
<keyword evidence="1" id="KW-0732">Signal</keyword>
<comment type="caution">
    <text evidence="2">The sequence shown here is derived from an EMBL/GenBank/DDBJ whole genome shotgun (WGS) entry which is preliminary data.</text>
</comment>
<sequence>MKLSLVSIATLAQLSFGNDVPTRFNSDFNCPGCQLITTEESLRGTISQGQTTITTYIPPIATSPTSDQDTTVPSIDEPTPDFPQPGITETPPLTTVAPPSLPVESTPIVDSHFSTISITSGNLISTVTPEPYISTIVVEDVITKTYVITTSTALVLLVTETSTYTEIETITQNHPYVDHRIFTTSVPISTYTTVSNHERGYFNVTDFDEYYKEFVTTKYSTFETTYNLVRERYEITYSTRILEKIITSTLIVWNNQLTESYIAENGYYTTVTTITPGPYIATIVPSIITASAPEITHTITVTITPVPLESSTVPATADICATMFTANDNSNGNENVYIPQIFDGHAKKSNVPFFYYLGVIIPFLF</sequence>
<reference evidence="2 3" key="1">
    <citation type="journal article" date="2019" name="Front. Genet.">
        <title>Whole-Genome Sequencing of the Opportunistic Yeast Pathogen Candida inconspicua Uncovers Its Hybrid Origin.</title>
        <authorList>
            <person name="Mixao V."/>
            <person name="Hansen A.P."/>
            <person name="Saus E."/>
            <person name="Boekhout T."/>
            <person name="Lass-Florl C."/>
            <person name="Gabaldon T."/>
        </authorList>
    </citation>
    <scope>NUCLEOTIDE SEQUENCE [LARGE SCALE GENOMIC DNA]</scope>
    <source>
        <strain evidence="2 3">CBS 180</strain>
    </source>
</reference>
<accession>A0A4T0WX19</accession>
<dbReference type="OrthoDB" id="10671504at2759"/>
<feature type="signal peptide" evidence="1">
    <location>
        <begin position="1"/>
        <end position="17"/>
    </location>
</feature>
<proteinExistence type="predicted"/>
<dbReference type="Proteomes" id="UP000307173">
    <property type="component" value="Unassembled WGS sequence"/>
</dbReference>
<evidence type="ECO:0008006" key="4">
    <source>
        <dbReference type="Google" id="ProtNLM"/>
    </source>
</evidence>